<accession>A0A5N6QT20</accession>
<feature type="compositionally biased region" description="Polar residues" evidence="6">
    <location>
        <begin position="171"/>
        <end position="183"/>
    </location>
</feature>
<feature type="region of interest" description="Disordered" evidence="6">
    <location>
        <begin position="93"/>
        <end position="290"/>
    </location>
</feature>
<evidence type="ECO:0000256" key="4">
    <source>
        <dbReference type="ARBA" id="ARBA00023289"/>
    </source>
</evidence>
<dbReference type="GO" id="GO:0046872">
    <property type="term" value="F:metal ion binding"/>
    <property type="evidence" value="ECO:0007669"/>
    <property type="project" value="UniProtKB-KW"/>
</dbReference>
<evidence type="ECO:0000256" key="3">
    <source>
        <dbReference type="ARBA" id="ARBA00023288"/>
    </source>
</evidence>
<evidence type="ECO:0000256" key="6">
    <source>
        <dbReference type="SAM" id="MobiDB-lite"/>
    </source>
</evidence>
<keyword evidence="9" id="KW-1185">Reference proteome</keyword>
<feature type="region of interest" description="Disordered" evidence="6">
    <location>
        <begin position="335"/>
        <end position="371"/>
    </location>
</feature>
<keyword evidence="1" id="KW-0488">Methylation</keyword>
<organism evidence="8 9">
    <name type="scientific">Carpinus fangiana</name>
    <dbReference type="NCBI Taxonomy" id="176857"/>
    <lineage>
        <taxon>Eukaryota</taxon>
        <taxon>Viridiplantae</taxon>
        <taxon>Streptophyta</taxon>
        <taxon>Embryophyta</taxon>
        <taxon>Tracheophyta</taxon>
        <taxon>Spermatophyta</taxon>
        <taxon>Magnoliopsida</taxon>
        <taxon>eudicotyledons</taxon>
        <taxon>Gunneridae</taxon>
        <taxon>Pentapetalae</taxon>
        <taxon>rosids</taxon>
        <taxon>fabids</taxon>
        <taxon>Fagales</taxon>
        <taxon>Betulaceae</taxon>
        <taxon>Carpinus</taxon>
    </lineage>
</organism>
<name>A0A5N6QT20_9ROSI</name>
<protein>
    <recommendedName>
        <fullName evidence="7">HMA domain-containing protein</fullName>
    </recommendedName>
</protein>
<dbReference type="CDD" id="cd00371">
    <property type="entry name" value="HMA"/>
    <property type="match status" value="1"/>
</dbReference>
<evidence type="ECO:0000259" key="7">
    <source>
        <dbReference type="PROSITE" id="PS50846"/>
    </source>
</evidence>
<dbReference type="PANTHER" id="PTHR45868:SF69">
    <property type="entry name" value="HEAVY METAL-ASSOCIATED ISOPRENYLATED PLANT PROTEIN 35"/>
    <property type="match status" value="1"/>
</dbReference>
<evidence type="ECO:0000256" key="2">
    <source>
        <dbReference type="ARBA" id="ARBA00022723"/>
    </source>
</evidence>
<dbReference type="Pfam" id="PF00403">
    <property type="entry name" value="HMA"/>
    <property type="match status" value="1"/>
</dbReference>
<feature type="compositionally biased region" description="Basic residues" evidence="6">
    <location>
        <begin position="101"/>
        <end position="110"/>
    </location>
</feature>
<dbReference type="EMBL" id="CM017322">
    <property type="protein sequence ID" value="KAE8010237.1"/>
    <property type="molecule type" value="Genomic_DNA"/>
</dbReference>
<comment type="similarity">
    <text evidence="5">Belongs to the HIPP family.</text>
</comment>
<dbReference type="AlphaFoldDB" id="A0A5N6QT20"/>
<evidence type="ECO:0000256" key="5">
    <source>
        <dbReference type="ARBA" id="ARBA00024045"/>
    </source>
</evidence>
<feature type="domain" description="HMA" evidence="7">
    <location>
        <begin position="27"/>
        <end position="90"/>
    </location>
</feature>
<sequence>MAATEGKAAAKDAPKEVVEETLAPLRGKTWVLKVSIHCEGCKRKVKKVLLDIEGVYKVDVDLRQQKAVVIGNVEAETLIKRLLKTGKHAELWPEKADSKEKKRSKGKKKEKQIEQESSEESNHADDKEKGTVKVEVQDPAKNGGGGCHSNVISEGGKTGGQAKEPKPEVKQNVTVAAGSQSPVPEQKGAGDGENGNEKSGSGGGGGGGGGASGSGGKKKKKKGQKATVNTDDSGHPGAAPPPGSGSPNHGHGQHGHGYGHDHQGPLMTQIPAADNHSHTPQHVYHHQYPPQYQPHYDAQPVYATSYSRAHPFSSHVTHYSSPPPYLHTYVQHPVHDTEPEHPPSEYYYDSHPPASSFELFSDENPNGCSVM</sequence>
<dbReference type="SUPFAM" id="SSF55008">
    <property type="entry name" value="HMA, heavy metal-associated domain"/>
    <property type="match status" value="1"/>
</dbReference>
<feature type="compositionally biased region" description="Basic and acidic residues" evidence="6">
    <location>
        <begin position="120"/>
        <end position="138"/>
    </location>
</feature>
<feature type="compositionally biased region" description="Low complexity" evidence="6">
    <location>
        <begin position="280"/>
        <end position="290"/>
    </location>
</feature>
<dbReference type="InterPro" id="IPR006121">
    <property type="entry name" value="HMA_dom"/>
</dbReference>
<dbReference type="PROSITE" id="PS50846">
    <property type="entry name" value="HMA_2"/>
    <property type="match status" value="1"/>
</dbReference>
<reference evidence="8 9" key="1">
    <citation type="submission" date="2019-06" db="EMBL/GenBank/DDBJ databases">
        <title>A chromosomal-level reference genome of Carpinus fangiana (Coryloideae, Betulaceae).</title>
        <authorList>
            <person name="Yang X."/>
            <person name="Wang Z."/>
            <person name="Zhang L."/>
            <person name="Hao G."/>
            <person name="Liu J."/>
            <person name="Yang Y."/>
        </authorList>
    </citation>
    <scope>NUCLEOTIDE SEQUENCE [LARGE SCALE GENOMIC DNA]</scope>
    <source>
        <strain evidence="8">Cfa_2016G</strain>
        <tissue evidence="8">Leaf</tissue>
    </source>
</reference>
<dbReference type="Gene3D" id="3.30.70.100">
    <property type="match status" value="1"/>
</dbReference>
<feature type="compositionally biased region" description="Gly residues" evidence="6">
    <location>
        <begin position="200"/>
        <end position="215"/>
    </location>
</feature>
<keyword evidence="4" id="KW-0636">Prenylation</keyword>
<dbReference type="InterPro" id="IPR036163">
    <property type="entry name" value="HMA_dom_sf"/>
</dbReference>
<keyword evidence="2" id="KW-0479">Metal-binding</keyword>
<evidence type="ECO:0000256" key="1">
    <source>
        <dbReference type="ARBA" id="ARBA00022481"/>
    </source>
</evidence>
<dbReference type="PANTHER" id="PTHR45868">
    <property type="entry name" value="HEAVY METAL-ASSOCIATED ISOPRENYLATED PLANT PROTEIN 33-RELATED"/>
    <property type="match status" value="1"/>
</dbReference>
<evidence type="ECO:0000313" key="9">
    <source>
        <dbReference type="Proteomes" id="UP000327013"/>
    </source>
</evidence>
<proteinExistence type="inferred from homology"/>
<dbReference type="OrthoDB" id="689350at2759"/>
<gene>
    <name evidence="8" type="ORF">FH972_006623</name>
</gene>
<keyword evidence="3" id="KW-0449">Lipoprotein</keyword>
<evidence type="ECO:0000313" key="8">
    <source>
        <dbReference type="EMBL" id="KAE8010237.1"/>
    </source>
</evidence>
<dbReference type="Proteomes" id="UP000327013">
    <property type="component" value="Chromosome 2"/>
</dbReference>